<dbReference type="Pfam" id="PF05137">
    <property type="entry name" value="PilN"/>
    <property type="match status" value="1"/>
</dbReference>
<keyword evidence="3" id="KW-0472">Membrane</keyword>
<name>A0A1D8TQP9_9CYAN</name>
<gene>
    <name evidence="4" type="ORF">BJP34_10975</name>
</gene>
<dbReference type="InterPro" id="IPR007813">
    <property type="entry name" value="PilN"/>
</dbReference>
<dbReference type="PANTHER" id="PTHR40278">
    <property type="entry name" value="DNA UTILIZATION PROTEIN HOFN"/>
    <property type="match status" value="1"/>
</dbReference>
<dbReference type="InterPro" id="IPR052534">
    <property type="entry name" value="Extracell_DNA_Util/SecSys_Comp"/>
</dbReference>
<organism evidence="4 5">
    <name type="scientific">Moorena producens PAL-8-15-08-1</name>
    <dbReference type="NCBI Taxonomy" id="1458985"/>
    <lineage>
        <taxon>Bacteria</taxon>
        <taxon>Bacillati</taxon>
        <taxon>Cyanobacteriota</taxon>
        <taxon>Cyanophyceae</taxon>
        <taxon>Coleofasciculales</taxon>
        <taxon>Coleofasciculaceae</taxon>
        <taxon>Moorena</taxon>
    </lineage>
</organism>
<feature type="coiled-coil region" evidence="1">
    <location>
        <begin position="62"/>
        <end position="99"/>
    </location>
</feature>
<evidence type="ECO:0000256" key="3">
    <source>
        <dbReference type="SAM" id="Phobius"/>
    </source>
</evidence>
<dbReference type="KEGG" id="mpro:BJP34_10975"/>
<sequence length="266" mass="29667">MYSLDINFLKDRNPEEIKSVQDGASRQGMALGEMTPLLIGAAVGLILPGLVGGFWVVLQHQNARLKEEIADVDQKLAALGAQKQRISKLNKELKLVNEETNALASVFNQIKPWSAMLQDIRERTPPGVQIKDIEQQQVTDKNASKDESNANSRPSIELDISGTARTFDDVNYFLLTLQNSSFFDKNDTQLIKAQLVNNPTKLEIPESQKELVTQVKYTLPKVVEYTIKTQLSDIPASEILKELDRKGAVGLVTRIRNLQSQGVIQQ</sequence>
<evidence type="ECO:0000313" key="4">
    <source>
        <dbReference type="EMBL" id="AOW99902.1"/>
    </source>
</evidence>
<dbReference type="Proteomes" id="UP000177870">
    <property type="component" value="Chromosome"/>
</dbReference>
<feature type="transmembrane region" description="Helical" evidence="3">
    <location>
        <begin position="37"/>
        <end position="58"/>
    </location>
</feature>
<accession>A0A1D8TQP9</accession>
<keyword evidence="3" id="KW-0812">Transmembrane</keyword>
<evidence type="ECO:0000256" key="2">
    <source>
        <dbReference type="SAM" id="MobiDB-lite"/>
    </source>
</evidence>
<keyword evidence="1" id="KW-0175">Coiled coil</keyword>
<dbReference type="STRING" id="1458985.BJP34_10975"/>
<dbReference type="RefSeq" id="WP_070392376.1">
    <property type="nucleotide sequence ID" value="NZ_CP017599.1"/>
</dbReference>
<dbReference type="EMBL" id="CP017599">
    <property type="protein sequence ID" value="AOW99902.1"/>
    <property type="molecule type" value="Genomic_DNA"/>
</dbReference>
<dbReference type="OrthoDB" id="422602at2"/>
<reference evidence="5" key="1">
    <citation type="submission" date="2016-10" db="EMBL/GenBank/DDBJ databases">
        <title>Comparative genomics uncovers the prolific and rare metabolic potential of the cyanobacterial genus Moorea.</title>
        <authorList>
            <person name="Leao T."/>
            <person name="Castelao G."/>
            <person name="Korobeynikov A."/>
            <person name="Monroe E.A."/>
            <person name="Podell S."/>
            <person name="Glukhov E."/>
            <person name="Allen E."/>
            <person name="Gerwick W.H."/>
            <person name="Gerwick L."/>
        </authorList>
    </citation>
    <scope>NUCLEOTIDE SEQUENCE [LARGE SCALE GENOMIC DNA]</scope>
    <source>
        <strain evidence="5">PAL-8-15-08-1</strain>
    </source>
</reference>
<evidence type="ECO:0000313" key="5">
    <source>
        <dbReference type="Proteomes" id="UP000177870"/>
    </source>
</evidence>
<keyword evidence="3" id="KW-1133">Transmembrane helix</keyword>
<protein>
    <submittedName>
        <fullName evidence="4">Fimbrial assembly protein</fullName>
    </submittedName>
</protein>
<dbReference type="PANTHER" id="PTHR40278:SF1">
    <property type="entry name" value="DNA UTILIZATION PROTEIN HOFN"/>
    <property type="match status" value="1"/>
</dbReference>
<evidence type="ECO:0000256" key="1">
    <source>
        <dbReference type="SAM" id="Coils"/>
    </source>
</evidence>
<proteinExistence type="predicted"/>
<feature type="region of interest" description="Disordered" evidence="2">
    <location>
        <begin position="136"/>
        <end position="157"/>
    </location>
</feature>
<dbReference type="AlphaFoldDB" id="A0A1D8TQP9"/>